<feature type="chain" id="PRO_5019226194" evidence="1">
    <location>
        <begin position="21"/>
        <end position="96"/>
    </location>
</feature>
<name>A0A445FSB9_GLYSO</name>
<sequence length="96" mass="11254">FFLFKIQAFFFFPRYLPILALHLRATKPIRYMGIKEVIEDEQAPTVCVNKYWYDYFGYGQPSGKPSEQNTCSNIEATYKCLEESYGAKQEDIILYG</sequence>
<feature type="signal peptide" evidence="1">
    <location>
        <begin position="1"/>
        <end position="20"/>
    </location>
</feature>
<accession>A0A445FSB9</accession>
<gene>
    <name evidence="2" type="ORF">D0Y65_048297</name>
</gene>
<evidence type="ECO:0000313" key="3">
    <source>
        <dbReference type="Proteomes" id="UP000289340"/>
    </source>
</evidence>
<comment type="caution">
    <text evidence="2">The sequence shown here is derived from an EMBL/GenBank/DDBJ whole genome shotgun (WGS) entry which is preliminary data.</text>
</comment>
<organism evidence="2 3">
    <name type="scientific">Glycine soja</name>
    <name type="common">Wild soybean</name>
    <dbReference type="NCBI Taxonomy" id="3848"/>
    <lineage>
        <taxon>Eukaryota</taxon>
        <taxon>Viridiplantae</taxon>
        <taxon>Streptophyta</taxon>
        <taxon>Embryophyta</taxon>
        <taxon>Tracheophyta</taxon>
        <taxon>Spermatophyta</taxon>
        <taxon>Magnoliopsida</taxon>
        <taxon>eudicotyledons</taxon>
        <taxon>Gunneridae</taxon>
        <taxon>Pentapetalae</taxon>
        <taxon>rosids</taxon>
        <taxon>fabids</taxon>
        <taxon>Fabales</taxon>
        <taxon>Fabaceae</taxon>
        <taxon>Papilionoideae</taxon>
        <taxon>50 kb inversion clade</taxon>
        <taxon>NPAAA clade</taxon>
        <taxon>indigoferoid/millettioid clade</taxon>
        <taxon>Phaseoleae</taxon>
        <taxon>Glycine</taxon>
        <taxon>Glycine subgen. Soja</taxon>
    </lineage>
</organism>
<keyword evidence="3" id="KW-1185">Reference proteome</keyword>
<evidence type="ECO:0000256" key="1">
    <source>
        <dbReference type="SAM" id="SignalP"/>
    </source>
</evidence>
<reference evidence="2 3" key="1">
    <citation type="submission" date="2018-09" db="EMBL/GenBank/DDBJ databases">
        <title>A high-quality reference genome of wild soybean provides a powerful tool to mine soybean genomes.</title>
        <authorList>
            <person name="Xie M."/>
            <person name="Chung C.Y.L."/>
            <person name="Li M.-W."/>
            <person name="Wong F.-L."/>
            <person name="Chan T.-F."/>
            <person name="Lam H.-M."/>
        </authorList>
    </citation>
    <scope>NUCLEOTIDE SEQUENCE [LARGE SCALE GENOMIC DNA]</scope>
    <source>
        <strain evidence="3">cv. W05</strain>
        <tissue evidence="2">Hypocotyl of etiolated seedlings</tissue>
    </source>
</reference>
<keyword evidence="1" id="KW-0732">Signal</keyword>
<feature type="non-terminal residue" evidence="2">
    <location>
        <position position="1"/>
    </location>
</feature>
<dbReference type="PANTHER" id="PTHR12277">
    <property type="entry name" value="ALPHA/BETA HYDROLASE DOMAIN-CONTAINING PROTEIN"/>
    <property type="match status" value="1"/>
</dbReference>
<evidence type="ECO:0000313" key="2">
    <source>
        <dbReference type="EMBL" id="RZB51807.1"/>
    </source>
</evidence>
<dbReference type="EMBL" id="QZWG01000018">
    <property type="protein sequence ID" value="RZB51807.1"/>
    <property type="molecule type" value="Genomic_DNA"/>
</dbReference>
<proteinExistence type="predicted"/>
<dbReference type="Proteomes" id="UP000289340">
    <property type="component" value="Chromosome 18"/>
</dbReference>
<protein>
    <submittedName>
        <fullName evidence="2">Uncharacterized protein</fullName>
    </submittedName>
</protein>
<dbReference type="AlphaFoldDB" id="A0A445FSB9"/>
<dbReference type="PANTHER" id="PTHR12277:SF81">
    <property type="entry name" value="PROTEIN ABHD13"/>
    <property type="match status" value="1"/>
</dbReference>